<evidence type="ECO:0000259" key="6">
    <source>
        <dbReference type="Pfam" id="PF14257"/>
    </source>
</evidence>
<dbReference type="KEGG" id="hor:Hore_03980"/>
<dbReference type="AlphaFoldDB" id="B8D1T0"/>
<evidence type="ECO:0000256" key="2">
    <source>
        <dbReference type="ARBA" id="ARBA00024438"/>
    </source>
</evidence>
<dbReference type="STRING" id="373903.Hore_03980"/>
<feature type="transmembrane region" description="Helical" evidence="4">
    <location>
        <begin position="357"/>
        <end position="381"/>
    </location>
</feature>
<evidence type="ECO:0000313" key="8">
    <source>
        <dbReference type="Proteomes" id="UP000000719"/>
    </source>
</evidence>
<keyword evidence="4" id="KW-0472">Membrane</keyword>
<comment type="similarity">
    <text evidence="1">Belongs to the zinc-associated anti-sigma factor (ZAS) superfamily. Anti-sigma-W factor family.</text>
</comment>
<dbReference type="Proteomes" id="UP000000719">
    <property type="component" value="Chromosome"/>
</dbReference>
<dbReference type="eggNOG" id="COG5662">
    <property type="taxonomic scope" value="Bacteria"/>
</dbReference>
<proteinExistence type="inferred from homology"/>
<dbReference type="Pfam" id="PF13490">
    <property type="entry name" value="zf-HC2"/>
    <property type="match status" value="1"/>
</dbReference>
<evidence type="ECO:0000259" key="5">
    <source>
        <dbReference type="Pfam" id="PF13490"/>
    </source>
</evidence>
<organism evidence="7 8">
    <name type="scientific">Halothermothrix orenii (strain H 168 / OCM 544 / DSM 9562)</name>
    <dbReference type="NCBI Taxonomy" id="373903"/>
    <lineage>
        <taxon>Bacteria</taxon>
        <taxon>Bacillati</taxon>
        <taxon>Bacillota</taxon>
        <taxon>Clostridia</taxon>
        <taxon>Halanaerobiales</taxon>
        <taxon>Halothermotrichaceae</taxon>
        <taxon>Halothermothrix</taxon>
    </lineage>
</organism>
<evidence type="ECO:0000256" key="4">
    <source>
        <dbReference type="SAM" id="Phobius"/>
    </source>
</evidence>
<evidence type="ECO:0000313" key="7">
    <source>
        <dbReference type="EMBL" id="ACL69157.1"/>
    </source>
</evidence>
<dbReference type="OrthoDB" id="9808253at2"/>
<feature type="domain" description="DUF4349" evidence="6">
    <location>
        <begin position="176"/>
        <end position="382"/>
    </location>
</feature>
<accession>B8D1T0</accession>
<feature type="coiled-coil region" evidence="3">
    <location>
        <begin position="19"/>
        <end position="46"/>
    </location>
</feature>
<dbReference type="InterPro" id="IPR025645">
    <property type="entry name" value="DUF4349"/>
</dbReference>
<dbReference type="InterPro" id="IPR027383">
    <property type="entry name" value="Znf_put"/>
</dbReference>
<dbReference type="InterPro" id="IPR041916">
    <property type="entry name" value="Anti_sigma_zinc_sf"/>
</dbReference>
<dbReference type="EMBL" id="CP001098">
    <property type="protein sequence ID" value="ACL69157.1"/>
    <property type="molecule type" value="Genomic_DNA"/>
</dbReference>
<sequence length="390" mass="45048">MNHQKLKDLLPLYVDNGLNDEEKNLVEKHLKECEECRNELKHYRQNFNILSSTEGVEPPQDIVESVMEGLNNLDYNIDKEQEQNTWSDKLLNLFRLKVRIPVGAVAVVVAIILSIALFSPGIYNSYQNYSLSREEMEMGQEAAPEQDLKMARDRTMNRTNLNQSSPNTNQEAGLDRKIIQNASLEIETDDFAEVSKVVTGLVTSYEGYIASSTNWVTASGQKKVSFTLRIPENHFHMVLEQIKNMGRVKYSSLGSRDVTEEFIDVEARLDNLKEQEIRYRKLLDRADKVEDILKIERELERVRSTIESLEGRIEYLQNRVSFSTINVVFMEPESIMNSNRGIIGALRQALRAMVESFYNLIIKLGAWLPYMLPLVAGYFIYRRHKLKNKE</sequence>
<evidence type="ECO:0000256" key="3">
    <source>
        <dbReference type="SAM" id="Coils"/>
    </source>
</evidence>
<dbReference type="RefSeq" id="WP_012635345.1">
    <property type="nucleotide sequence ID" value="NC_011899.1"/>
</dbReference>
<feature type="coiled-coil region" evidence="3">
    <location>
        <begin position="255"/>
        <end position="319"/>
    </location>
</feature>
<evidence type="ECO:0000256" key="1">
    <source>
        <dbReference type="ARBA" id="ARBA00024353"/>
    </source>
</evidence>
<dbReference type="HOGENOM" id="CLU_046535_2_3_9"/>
<dbReference type="Pfam" id="PF14257">
    <property type="entry name" value="DUF4349"/>
    <property type="match status" value="1"/>
</dbReference>
<name>B8D1T0_HALOH</name>
<feature type="transmembrane region" description="Helical" evidence="4">
    <location>
        <begin position="100"/>
        <end position="123"/>
    </location>
</feature>
<dbReference type="Gene3D" id="1.10.10.1320">
    <property type="entry name" value="Anti-sigma factor, zinc-finger domain"/>
    <property type="match status" value="1"/>
</dbReference>
<keyword evidence="4" id="KW-1133">Transmembrane helix</keyword>
<reference evidence="7 8" key="1">
    <citation type="journal article" date="2009" name="PLoS ONE">
        <title>Genome analysis of the anaerobic thermohalophilic bacterium Halothermothrix orenii.</title>
        <authorList>
            <person name="Mavromatis K."/>
            <person name="Ivanova N."/>
            <person name="Anderson I."/>
            <person name="Lykidis A."/>
            <person name="Hooper S.D."/>
            <person name="Sun H."/>
            <person name="Kunin V."/>
            <person name="Lapidus A."/>
            <person name="Hugenholtz P."/>
            <person name="Patel B."/>
            <person name="Kyrpides N.C."/>
        </authorList>
    </citation>
    <scope>NUCLEOTIDE SEQUENCE [LARGE SCALE GENOMIC DNA]</scope>
    <source>
        <strain evidence="8">H 168 / OCM 544 / DSM 9562</strain>
    </source>
</reference>
<keyword evidence="3" id="KW-0175">Coiled coil</keyword>
<keyword evidence="8" id="KW-1185">Reference proteome</keyword>
<gene>
    <name evidence="7" type="ordered locus">Hore_03980</name>
</gene>
<keyword evidence="4 7" id="KW-0812">Transmembrane</keyword>
<feature type="domain" description="Putative zinc-finger" evidence="5">
    <location>
        <begin position="7"/>
        <end position="37"/>
    </location>
</feature>
<protein>
    <recommendedName>
        <fullName evidence="2">Anti-sigma-W factor RsiW</fullName>
    </recommendedName>
</protein>